<comment type="caution">
    <text evidence="3">The sequence shown here is derived from an EMBL/GenBank/DDBJ whole genome shotgun (WGS) entry which is preliminary data.</text>
</comment>
<evidence type="ECO:0000259" key="2">
    <source>
        <dbReference type="Pfam" id="PF13501"/>
    </source>
</evidence>
<evidence type="ECO:0000256" key="1">
    <source>
        <dbReference type="SAM" id="SignalP"/>
    </source>
</evidence>
<protein>
    <recommendedName>
        <fullName evidence="2">Ig-like SoxY domain-containing protein</fullName>
    </recommendedName>
</protein>
<keyword evidence="4" id="KW-1185">Reference proteome</keyword>
<dbReference type="EMBL" id="AZRA01000007">
    <property type="protein sequence ID" value="KDB54090.1"/>
    <property type="molecule type" value="Genomic_DNA"/>
</dbReference>
<evidence type="ECO:0000313" key="4">
    <source>
        <dbReference type="Proteomes" id="UP000026714"/>
    </source>
</evidence>
<feature type="domain" description="Ig-like SoxY" evidence="2">
    <location>
        <begin position="51"/>
        <end position="153"/>
    </location>
</feature>
<dbReference type="eggNOG" id="COG5501">
    <property type="taxonomic scope" value="Bacteria"/>
</dbReference>
<evidence type="ECO:0000313" key="3">
    <source>
        <dbReference type="EMBL" id="KDB54090.1"/>
    </source>
</evidence>
<dbReference type="Proteomes" id="UP000026714">
    <property type="component" value="Unassembled WGS sequence"/>
</dbReference>
<dbReference type="InterPro" id="IPR038162">
    <property type="entry name" value="SoxY_sf"/>
</dbReference>
<feature type="chain" id="PRO_5001580097" description="Ig-like SoxY domain-containing protein" evidence="1">
    <location>
        <begin position="34"/>
        <end position="155"/>
    </location>
</feature>
<dbReference type="STRING" id="34103.SAMN05421778_10487"/>
<sequence length="155" mass="15864">MCTCPVRRELLGRSAAVAGLLAGLGLLPAPAQAAWNEAAFAAIGIDAALAALGLAAPVESADIRLSAPDIAENGAAVSLGCATRLEGVRRLLLLVERNPTALCALFEVDPALEPDVVIRTRMAESSPVWAVALMHDGRVLFARKAVQVTLGGCGG</sequence>
<keyword evidence="1" id="KW-0732">Signal</keyword>
<dbReference type="PIRSF" id="PIRSF010312">
    <property type="entry name" value="Sulphur_oxidation_SoxY"/>
    <property type="match status" value="1"/>
</dbReference>
<dbReference type="PATRIC" id="fig|1286631.3.peg.308"/>
<name>A0A059KRW9_9BURK</name>
<dbReference type="InterPro" id="IPR006311">
    <property type="entry name" value="TAT_signal"/>
</dbReference>
<dbReference type="InterPro" id="IPR032711">
    <property type="entry name" value="SoxY"/>
</dbReference>
<dbReference type="Gene3D" id="2.60.40.2470">
    <property type="entry name" value="SoxY domain"/>
    <property type="match status" value="1"/>
</dbReference>
<dbReference type="Pfam" id="PF13501">
    <property type="entry name" value="SoxY"/>
    <property type="match status" value="1"/>
</dbReference>
<dbReference type="NCBIfam" id="TIGR04488">
    <property type="entry name" value="SoxY_true_GGCGG"/>
    <property type="match status" value="1"/>
</dbReference>
<organism evidence="3 4">
    <name type="scientific">Sphaerotilus natans subsp. natans DSM 6575</name>
    <dbReference type="NCBI Taxonomy" id="1286631"/>
    <lineage>
        <taxon>Bacteria</taxon>
        <taxon>Pseudomonadati</taxon>
        <taxon>Pseudomonadota</taxon>
        <taxon>Betaproteobacteria</taxon>
        <taxon>Burkholderiales</taxon>
        <taxon>Sphaerotilaceae</taxon>
        <taxon>Sphaerotilus</taxon>
    </lineage>
</organism>
<dbReference type="RefSeq" id="WP_037477471.1">
    <property type="nucleotide sequence ID" value="NZ_AZRA01000007.1"/>
</dbReference>
<reference evidence="3 4" key="1">
    <citation type="journal article" date="2014" name="FEMS Microbiol. Ecol.">
        <title>Sphaerotilus natans encrusted with nanoball-shaped Fe(III) oxide minerals formed by nitrate-reducing mixotrophic Fe(II) oxidation.</title>
        <authorList>
            <person name="Park S."/>
            <person name="Kim D.H."/>
            <person name="Lee J.H."/>
            <person name="Hur H.G."/>
        </authorList>
    </citation>
    <scope>NUCLEOTIDE SEQUENCE [LARGE SCALE GENOMIC DNA]</scope>
    <source>
        <strain evidence="3 4">DSM 6575</strain>
    </source>
</reference>
<accession>A0A059KRW9</accession>
<dbReference type="PROSITE" id="PS51318">
    <property type="entry name" value="TAT"/>
    <property type="match status" value="1"/>
</dbReference>
<feature type="signal peptide" evidence="1">
    <location>
        <begin position="1"/>
        <end position="33"/>
    </location>
</feature>
<dbReference type="InterPro" id="IPR016568">
    <property type="entry name" value="Sulphur_oxidation_SoxY"/>
</dbReference>
<proteinExistence type="predicted"/>
<dbReference type="AlphaFoldDB" id="A0A059KRW9"/>
<gene>
    <name evidence="3" type="ORF">X805_03130</name>
</gene>